<dbReference type="GO" id="GO:0005634">
    <property type="term" value="C:nucleus"/>
    <property type="evidence" value="ECO:0007669"/>
    <property type="project" value="UniProtKB-SubCell"/>
</dbReference>
<dbReference type="EMBL" id="LNIX01000012">
    <property type="protein sequence ID" value="OXA48173.1"/>
    <property type="molecule type" value="Genomic_DNA"/>
</dbReference>
<evidence type="ECO:0000256" key="9">
    <source>
        <dbReference type="ARBA" id="ARBA00023163"/>
    </source>
</evidence>
<dbReference type="OrthoDB" id="9411774at2759"/>
<accession>A0A226DSH6</accession>
<dbReference type="PROSITE" id="PS00028">
    <property type="entry name" value="ZINC_FINGER_C2H2_1"/>
    <property type="match status" value="1"/>
</dbReference>
<feature type="region of interest" description="Disordered" evidence="12">
    <location>
        <begin position="1"/>
        <end position="23"/>
    </location>
</feature>
<evidence type="ECO:0000259" key="13">
    <source>
        <dbReference type="PROSITE" id="PS50157"/>
    </source>
</evidence>
<evidence type="ECO:0000313" key="14">
    <source>
        <dbReference type="EMBL" id="OXA48173.1"/>
    </source>
</evidence>
<evidence type="ECO:0000256" key="8">
    <source>
        <dbReference type="ARBA" id="ARBA00023125"/>
    </source>
</evidence>
<comment type="subcellular location">
    <subcellularLocation>
        <location evidence="1">Nucleus</location>
    </subcellularLocation>
</comment>
<dbReference type="SMART" id="SM00355">
    <property type="entry name" value="ZnF_C2H2"/>
    <property type="match status" value="2"/>
</dbReference>
<dbReference type="Proteomes" id="UP000198287">
    <property type="component" value="Unassembled WGS sequence"/>
</dbReference>
<evidence type="ECO:0000256" key="11">
    <source>
        <dbReference type="PROSITE-ProRule" id="PRU00042"/>
    </source>
</evidence>
<feature type="domain" description="C2H2-type" evidence="13">
    <location>
        <begin position="102"/>
        <end position="125"/>
    </location>
</feature>
<keyword evidence="7" id="KW-0805">Transcription regulation</keyword>
<evidence type="ECO:0000256" key="5">
    <source>
        <dbReference type="ARBA" id="ARBA00022771"/>
    </source>
</evidence>
<protein>
    <submittedName>
        <fullName evidence="14">Zinc finger protein draculin</fullName>
    </submittedName>
</protein>
<reference evidence="14 15" key="1">
    <citation type="submission" date="2015-12" db="EMBL/GenBank/DDBJ databases">
        <title>The genome of Folsomia candida.</title>
        <authorList>
            <person name="Faddeeva A."/>
            <person name="Derks M.F."/>
            <person name="Anvar Y."/>
            <person name="Smit S."/>
            <person name="Van Straalen N."/>
            <person name="Roelofs D."/>
        </authorList>
    </citation>
    <scope>NUCLEOTIDE SEQUENCE [LARGE SCALE GENOMIC DNA]</scope>
    <source>
        <strain evidence="14 15">VU population</strain>
        <tissue evidence="14">Whole body</tissue>
    </source>
</reference>
<name>A0A226DSH6_FOLCA</name>
<comment type="similarity">
    <text evidence="2">Belongs to the krueppel C2H2-type zinc-finger protein family.</text>
</comment>
<keyword evidence="5 11" id="KW-0863">Zinc-finger</keyword>
<evidence type="ECO:0000256" key="6">
    <source>
        <dbReference type="ARBA" id="ARBA00022833"/>
    </source>
</evidence>
<dbReference type="FunFam" id="3.30.160.60:FF:000508">
    <property type="entry name" value="Myeloid zinc finger 1"/>
    <property type="match status" value="1"/>
</dbReference>
<dbReference type="GO" id="GO:0003677">
    <property type="term" value="F:DNA binding"/>
    <property type="evidence" value="ECO:0007669"/>
    <property type="project" value="UniProtKB-KW"/>
</dbReference>
<keyword evidence="9" id="KW-0804">Transcription</keyword>
<evidence type="ECO:0000256" key="3">
    <source>
        <dbReference type="ARBA" id="ARBA00022723"/>
    </source>
</evidence>
<evidence type="ECO:0000313" key="15">
    <source>
        <dbReference type="Proteomes" id="UP000198287"/>
    </source>
</evidence>
<dbReference type="PANTHER" id="PTHR47772:SF13">
    <property type="entry name" value="GASTRULA ZINC FINGER PROTEIN XLCGF49.1-LIKE-RELATED"/>
    <property type="match status" value="1"/>
</dbReference>
<dbReference type="InterPro" id="IPR036236">
    <property type="entry name" value="Znf_C2H2_sf"/>
</dbReference>
<feature type="domain" description="C2H2-type" evidence="13">
    <location>
        <begin position="22"/>
        <end position="45"/>
    </location>
</feature>
<keyword evidence="10" id="KW-0539">Nucleus</keyword>
<evidence type="ECO:0000256" key="4">
    <source>
        <dbReference type="ARBA" id="ARBA00022737"/>
    </source>
</evidence>
<comment type="caution">
    <text evidence="14">The sequence shown here is derived from an EMBL/GenBank/DDBJ whole genome shotgun (WGS) entry which is preliminary data.</text>
</comment>
<dbReference type="GO" id="GO:0008270">
    <property type="term" value="F:zinc ion binding"/>
    <property type="evidence" value="ECO:0007669"/>
    <property type="project" value="UniProtKB-KW"/>
</dbReference>
<dbReference type="InterPro" id="IPR050636">
    <property type="entry name" value="C2H2-ZF_domain-containing"/>
</dbReference>
<dbReference type="AlphaFoldDB" id="A0A226DSH6"/>
<evidence type="ECO:0000256" key="2">
    <source>
        <dbReference type="ARBA" id="ARBA00006991"/>
    </source>
</evidence>
<dbReference type="SUPFAM" id="SSF57667">
    <property type="entry name" value="beta-beta-alpha zinc fingers"/>
    <property type="match status" value="2"/>
</dbReference>
<evidence type="ECO:0000256" key="1">
    <source>
        <dbReference type="ARBA" id="ARBA00004123"/>
    </source>
</evidence>
<dbReference type="Pfam" id="PF00096">
    <property type="entry name" value="zf-C2H2"/>
    <property type="match status" value="1"/>
</dbReference>
<keyword evidence="6" id="KW-0862">Zinc</keyword>
<keyword evidence="15" id="KW-1185">Reference proteome</keyword>
<keyword evidence="3" id="KW-0479">Metal-binding</keyword>
<proteinExistence type="inferred from homology"/>
<dbReference type="PANTHER" id="PTHR47772">
    <property type="entry name" value="ZINC FINGER PROTEIN 200"/>
    <property type="match status" value="1"/>
</dbReference>
<evidence type="ECO:0000256" key="12">
    <source>
        <dbReference type="SAM" id="MobiDB-lite"/>
    </source>
</evidence>
<gene>
    <name evidence="14" type="ORF">Fcan01_17167</name>
</gene>
<evidence type="ECO:0000256" key="7">
    <source>
        <dbReference type="ARBA" id="ARBA00023015"/>
    </source>
</evidence>
<dbReference type="Gene3D" id="3.30.160.60">
    <property type="entry name" value="Classic Zinc Finger"/>
    <property type="match status" value="2"/>
</dbReference>
<sequence length="150" mass="16399">MTPGGGSRKLLDHTPSAPGGAQCGAKFPRKQALAVHLTTHSMERPHPCDQSFKTRNKQRHHTAGYVTPTPYKCAQYGRSFHIQFPGVLRAHVLQAHTGERPFACAQCGKGFVVKSALTLHLKGNHGIGVTERKIGSPGPKGTRFRRELEK</sequence>
<evidence type="ECO:0000256" key="10">
    <source>
        <dbReference type="ARBA" id="ARBA00023242"/>
    </source>
</evidence>
<keyword evidence="4" id="KW-0677">Repeat</keyword>
<keyword evidence="8" id="KW-0238">DNA-binding</keyword>
<dbReference type="PROSITE" id="PS50157">
    <property type="entry name" value="ZINC_FINGER_C2H2_2"/>
    <property type="match status" value="2"/>
</dbReference>
<dbReference type="InterPro" id="IPR013087">
    <property type="entry name" value="Znf_C2H2_type"/>
</dbReference>
<organism evidence="14 15">
    <name type="scientific">Folsomia candida</name>
    <name type="common">Springtail</name>
    <dbReference type="NCBI Taxonomy" id="158441"/>
    <lineage>
        <taxon>Eukaryota</taxon>
        <taxon>Metazoa</taxon>
        <taxon>Ecdysozoa</taxon>
        <taxon>Arthropoda</taxon>
        <taxon>Hexapoda</taxon>
        <taxon>Collembola</taxon>
        <taxon>Entomobryomorpha</taxon>
        <taxon>Isotomoidea</taxon>
        <taxon>Isotomidae</taxon>
        <taxon>Proisotominae</taxon>
        <taxon>Folsomia</taxon>
    </lineage>
</organism>
<dbReference type="GO" id="GO:0042802">
    <property type="term" value="F:identical protein binding"/>
    <property type="evidence" value="ECO:0007669"/>
    <property type="project" value="UniProtKB-ARBA"/>
</dbReference>